<proteinExistence type="predicted"/>
<accession>A0A914XUV3</accession>
<dbReference type="Proteomes" id="UP000887577">
    <property type="component" value="Unplaced"/>
</dbReference>
<evidence type="ECO:0000313" key="1">
    <source>
        <dbReference type="Proteomes" id="UP000887577"/>
    </source>
</evidence>
<reference evidence="2" key="1">
    <citation type="submission" date="2022-11" db="UniProtKB">
        <authorList>
            <consortium name="WormBaseParasite"/>
        </authorList>
    </citation>
    <scope>IDENTIFICATION</scope>
</reference>
<name>A0A914XUV3_9BILA</name>
<evidence type="ECO:0000313" key="2">
    <source>
        <dbReference type="WBParaSite" id="PSU_v2.g10321.t1"/>
    </source>
</evidence>
<dbReference type="AlphaFoldDB" id="A0A914XUV3"/>
<sequence>MVKRITVAALALTGLLLLQSIIYLGLIAASFDKIKWINNCIEATVSSNSIYRKEHCSDFSVGRLFSFNGRISKYV</sequence>
<dbReference type="WBParaSite" id="PSU_v2.g10321.t1">
    <property type="protein sequence ID" value="PSU_v2.g10321.t1"/>
    <property type="gene ID" value="PSU_v2.g10321"/>
</dbReference>
<organism evidence="1 2">
    <name type="scientific">Panagrolaimus superbus</name>
    <dbReference type="NCBI Taxonomy" id="310955"/>
    <lineage>
        <taxon>Eukaryota</taxon>
        <taxon>Metazoa</taxon>
        <taxon>Ecdysozoa</taxon>
        <taxon>Nematoda</taxon>
        <taxon>Chromadorea</taxon>
        <taxon>Rhabditida</taxon>
        <taxon>Tylenchina</taxon>
        <taxon>Panagrolaimomorpha</taxon>
        <taxon>Panagrolaimoidea</taxon>
        <taxon>Panagrolaimidae</taxon>
        <taxon>Panagrolaimus</taxon>
    </lineage>
</organism>
<protein>
    <submittedName>
        <fullName evidence="2">Uncharacterized protein</fullName>
    </submittedName>
</protein>
<keyword evidence="1" id="KW-1185">Reference proteome</keyword>